<dbReference type="PANTHER" id="PTHR42470:SF2">
    <property type="match status" value="1"/>
</dbReference>
<comment type="caution">
    <text evidence="2">The sequence shown here is derived from an EMBL/GenBank/DDBJ whole genome shotgun (WGS) entry which is preliminary data.</text>
</comment>
<name>A0A9P7Y806_9HELO</name>
<reference evidence="2" key="1">
    <citation type="journal article" date="2021" name="IMA Fungus">
        <title>Genomic characterization of three marine fungi, including Emericellopsis atlantica sp. nov. with signatures of a generalist lifestyle and marine biomass degradation.</title>
        <authorList>
            <person name="Hagestad O.C."/>
            <person name="Hou L."/>
            <person name="Andersen J.H."/>
            <person name="Hansen E.H."/>
            <person name="Altermark B."/>
            <person name="Li C."/>
            <person name="Kuhnert E."/>
            <person name="Cox R.J."/>
            <person name="Crous P.W."/>
            <person name="Spatafora J.W."/>
            <person name="Lail K."/>
            <person name="Amirebrahimi M."/>
            <person name="Lipzen A."/>
            <person name="Pangilinan J."/>
            <person name="Andreopoulos W."/>
            <person name="Hayes R.D."/>
            <person name="Ng V."/>
            <person name="Grigoriev I.V."/>
            <person name="Jackson S.A."/>
            <person name="Sutton T.D.S."/>
            <person name="Dobson A.D.W."/>
            <person name="Rama T."/>
        </authorList>
    </citation>
    <scope>NUCLEOTIDE SEQUENCE</scope>
    <source>
        <strain evidence="2">TRa018bII</strain>
    </source>
</reference>
<dbReference type="InterPro" id="IPR057684">
    <property type="entry name" value="DUF7924"/>
</dbReference>
<feature type="domain" description="DUF7924" evidence="1">
    <location>
        <begin position="1"/>
        <end position="145"/>
    </location>
</feature>
<evidence type="ECO:0000313" key="2">
    <source>
        <dbReference type="EMBL" id="KAG9228446.1"/>
    </source>
</evidence>
<keyword evidence="3" id="KW-1185">Reference proteome</keyword>
<dbReference type="Pfam" id="PF25545">
    <property type="entry name" value="DUF7924"/>
    <property type="match status" value="1"/>
</dbReference>
<gene>
    <name evidence="2" type="ORF">BJ875DRAFT_349422</name>
</gene>
<dbReference type="Proteomes" id="UP000824998">
    <property type="component" value="Unassembled WGS sequence"/>
</dbReference>
<dbReference type="OrthoDB" id="5132737at2759"/>
<evidence type="ECO:0000259" key="1">
    <source>
        <dbReference type="Pfam" id="PF25545"/>
    </source>
</evidence>
<dbReference type="AlphaFoldDB" id="A0A9P7Y806"/>
<organism evidence="2 3">
    <name type="scientific">Amylocarpus encephaloides</name>
    <dbReference type="NCBI Taxonomy" id="45428"/>
    <lineage>
        <taxon>Eukaryota</taxon>
        <taxon>Fungi</taxon>
        <taxon>Dikarya</taxon>
        <taxon>Ascomycota</taxon>
        <taxon>Pezizomycotina</taxon>
        <taxon>Leotiomycetes</taxon>
        <taxon>Helotiales</taxon>
        <taxon>Helotiales incertae sedis</taxon>
        <taxon>Amylocarpus</taxon>
    </lineage>
</organism>
<proteinExistence type="predicted"/>
<evidence type="ECO:0000313" key="3">
    <source>
        <dbReference type="Proteomes" id="UP000824998"/>
    </source>
</evidence>
<accession>A0A9P7Y806</accession>
<feature type="non-terminal residue" evidence="2">
    <location>
        <position position="147"/>
    </location>
</feature>
<dbReference type="PANTHER" id="PTHR42470">
    <property type="entry name" value="VAST DOMAIN-CONTAINING PROTEIN"/>
    <property type="match status" value="1"/>
</dbReference>
<protein>
    <recommendedName>
        <fullName evidence="1">DUF7924 domain-containing protein</fullName>
    </recommendedName>
</protein>
<feature type="non-terminal residue" evidence="2">
    <location>
        <position position="1"/>
    </location>
</feature>
<sequence>RPDYSVGFGWSTITDDQLEKRKPFDGEISDTVTSDFMATWQMYFPFLRCEVIKRGATALDIAGRQNAHSMTLVVRGMVELYRLVNREKELHREILAFLISHDHETVEIHGRYPVIEGNKATSYRHPIRKFDLTEINCREKWTIFRYS</sequence>
<dbReference type="EMBL" id="MU251939">
    <property type="protein sequence ID" value="KAG9228446.1"/>
    <property type="molecule type" value="Genomic_DNA"/>
</dbReference>